<dbReference type="InterPro" id="IPR036048">
    <property type="entry name" value="Interleukin_8-like_sf"/>
</dbReference>
<dbReference type="SMART" id="SM00199">
    <property type="entry name" value="SCY"/>
    <property type="match status" value="1"/>
</dbReference>
<protein>
    <submittedName>
        <fullName evidence="7">C-C motif chemokine 8-like</fullName>
    </submittedName>
</protein>
<dbReference type="PaxDb" id="8030-ENSSSAP00000014408"/>
<dbReference type="GO" id="GO:0005615">
    <property type="term" value="C:extracellular space"/>
    <property type="evidence" value="ECO:0007669"/>
    <property type="project" value="UniProtKB-KW"/>
</dbReference>
<organism evidence="6 7">
    <name type="scientific">Salmo salar</name>
    <name type="common">Atlantic salmon</name>
    <dbReference type="NCBI Taxonomy" id="8030"/>
    <lineage>
        <taxon>Eukaryota</taxon>
        <taxon>Metazoa</taxon>
        <taxon>Chordata</taxon>
        <taxon>Craniata</taxon>
        <taxon>Vertebrata</taxon>
        <taxon>Euteleostomi</taxon>
        <taxon>Actinopterygii</taxon>
        <taxon>Neopterygii</taxon>
        <taxon>Teleostei</taxon>
        <taxon>Protacanthopterygii</taxon>
        <taxon>Salmoniformes</taxon>
        <taxon>Salmonidae</taxon>
        <taxon>Salmoninae</taxon>
        <taxon>Salmo</taxon>
    </lineage>
</organism>
<accession>A0A1S3KMJ0</accession>
<keyword evidence="6" id="KW-1185">Reference proteome</keyword>
<keyword evidence="3" id="KW-0964">Secreted</keyword>
<feature type="domain" description="Chemokine interleukin-8-like" evidence="5">
    <location>
        <begin position="59"/>
        <end position="117"/>
    </location>
</feature>
<evidence type="ECO:0000259" key="5">
    <source>
        <dbReference type="SMART" id="SM00199"/>
    </source>
</evidence>
<sequence>MGRCNSYGLRLQRNQENNRAKARPSTSQTIMKTTCLALGLLLLTVFHSYATPLGLQAAPETCCFSFLKRRVLYNKIVSIQKTHIGCPLPGFVVKTVQRKLICFQSSERWVQKAFNRLK</sequence>
<comment type="subcellular location">
    <subcellularLocation>
        <location evidence="1">Secreted</location>
    </subcellularLocation>
</comment>
<keyword evidence="2" id="KW-0202">Cytokine</keyword>
<dbReference type="GO" id="GO:0008009">
    <property type="term" value="F:chemokine activity"/>
    <property type="evidence" value="ECO:0007669"/>
    <property type="project" value="InterPro"/>
</dbReference>
<dbReference type="KEGG" id="sasa:106560915"/>
<dbReference type="RefSeq" id="XP_013979832.2">
    <property type="nucleotide sequence ID" value="XM_014124357.2"/>
</dbReference>
<evidence type="ECO:0000256" key="3">
    <source>
        <dbReference type="ARBA" id="ARBA00022525"/>
    </source>
</evidence>
<dbReference type="PANTHER" id="PTHR12015:SF183">
    <property type="entry name" value="C-C MOTIF CHEMOKINE 3"/>
    <property type="match status" value="1"/>
</dbReference>
<dbReference type="Proteomes" id="UP001652741">
    <property type="component" value="Chromosome ssa10"/>
</dbReference>
<reference evidence="7" key="1">
    <citation type="submission" date="2025-08" db="UniProtKB">
        <authorList>
            <consortium name="RefSeq"/>
        </authorList>
    </citation>
    <scope>IDENTIFICATION</scope>
</reference>
<dbReference type="Gene3D" id="2.40.50.40">
    <property type="match status" value="1"/>
</dbReference>
<evidence type="ECO:0000256" key="2">
    <source>
        <dbReference type="ARBA" id="ARBA00022514"/>
    </source>
</evidence>
<gene>
    <name evidence="7" type="primary">LOC106560915</name>
</gene>
<dbReference type="AlphaFoldDB" id="A0A1S3KMJ0"/>
<evidence type="ECO:0000256" key="4">
    <source>
        <dbReference type="ARBA" id="ARBA00022729"/>
    </source>
</evidence>
<dbReference type="InterPro" id="IPR039809">
    <property type="entry name" value="Chemokine_b/g/d"/>
</dbReference>
<name>A0A1S3KMJ0_SALSA</name>
<dbReference type="GeneID" id="106560915"/>
<proteinExistence type="predicted"/>
<dbReference type="InterPro" id="IPR001811">
    <property type="entry name" value="Chemokine_IL8-like_dom"/>
</dbReference>
<dbReference type="SUPFAM" id="SSF54117">
    <property type="entry name" value="Interleukin 8-like chemokines"/>
    <property type="match status" value="1"/>
</dbReference>
<dbReference type="PANTHER" id="PTHR12015">
    <property type="entry name" value="SMALL INDUCIBLE CYTOKINE A"/>
    <property type="match status" value="1"/>
</dbReference>
<evidence type="ECO:0000256" key="1">
    <source>
        <dbReference type="ARBA" id="ARBA00004613"/>
    </source>
</evidence>
<evidence type="ECO:0000313" key="6">
    <source>
        <dbReference type="Proteomes" id="UP001652741"/>
    </source>
</evidence>
<evidence type="ECO:0000313" key="7">
    <source>
        <dbReference type="RefSeq" id="XP_013979832.2"/>
    </source>
</evidence>
<dbReference type="Pfam" id="PF00048">
    <property type="entry name" value="IL8"/>
    <property type="match status" value="1"/>
</dbReference>
<dbReference type="STRING" id="8030.ENSSSAP00000014408"/>
<dbReference type="GO" id="GO:0006955">
    <property type="term" value="P:immune response"/>
    <property type="evidence" value="ECO:0007669"/>
    <property type="project" value="InterPro"/>
</dbReference>
<dbReference type="SMR" id="A0A1S3KMJ0"/>
<keyword evidence="4" id="KW-0732">Signal</keyword>